<dbReference type="SUPFAM" id="SSF51905">
    <property type="entry name" value="FAD/NAD(P)-binding domain"/>
    <property type="match status" value="1"/>
</dbReference>
<feature type="domain" description="FAD dependent oxidoreductase" evidence="5">
    <location>
        <begin position="5"/>
        <end position="343"/>
    </location>
</feature>
<dbReference type="Gene3D" id="3.30.9.10">
    <property type="entry name" value="D-Amino Acid Oxidase, subunit A, domain 2"/>
    <property type="match status" value="1"/>
</dbReference>
<name>A0ABS5TS23_9ACTN</name>
<evidence type="ECO:0000256" key="4">
    <source>
        <dbReference type="ARBA" id="ARBA00023002"/>
    </source>
</evidence>
<accession>A0ABS5TS23</accession>
<evidence type="ECO:0000256" key="2">
    <source>
        <dbReference type="ARBA" id="ARBA00022630"/>
    </source>
</evidence>
<evidence type="ECO:0000259" key="5">
    <source>
        <dbReference type="Pfam" id="PF01266"/>
    </source>
</evidence>
<dbReference type="EMBL" id="JAHBAY010000018">
    <property type="protein sequence ID" value="MBT0773599.1"/>
    <property type="molecule type" value="Genomic_DNA"/>
</dbReference>
<reference evidence="6 7" key="1">
    <citation type="submission" date="2021-05" db="EMBL/GenBank/DDBJ databases">
        <title>Kineosporia and Streptomyces sp. nov. two new marine actinobacteria isolated from Coral.</title>
        <authorList>
            <person name="Buangrab K."/>
            <person name="Sutthacheep M."/>
            <person name="Yeemin T."/>
            <person name="Harunari E."/>
            <person name="Igarashi Y."/>
            <person name="Kanchanasin P."/>
            <person name="Tanasupawat S."/>
            <person name="Phongsopitanun W."/>
        </authorList>
    </citation>
    <scope>NUCLEOTIDE SEQUENCE [LARGE SCALE GENOMIC DNA]</scope>
    <source>
        <strain evidence="6 7">J2-2</strain>
    </source>
</reference>
<keyword evidence="2" id="KW-0285">Flavoprotein</keyword>
<dbReference type="NCBIfam" id="NF008425">
    <property type="entry name" value="PRK11259.1"/>
    <property type="match status" value="1"/>
</dbReference>
<sequence>MVDVDVLVAGLGVHGSATVFELARQGVDVLGLDRFEEGHGRGSSHGRTRMIRRAYPNPAWNPFVERAFDGWARWEAAGGRTLIHRTGGLYAHRGAASMQGRDCRAVTDPAEMSDLMPGFRVPDGYGAVHDPNAGVLEASTALEVARAGARADGAELVFGENVLSWRPEGDGCVVTTDRREIRCNRLVLTAGSWSGQLVPELAHLFEVWRIVTVTLAAGQADGMPPRLGCFSVDRPEGLVFGIPDAAGNGFKAGVDAGPVWDPEVPVAAPSQAEIDELTGLMTAYVPGIAPEVTEVAACLYTMTADKRFVIGTLPWAPNVTVAAACSGHGFKFGPAVGEAVADLVLGRPRPDLDFIGVQRRITT</sequence>
<dbReference type="Gene3D" id="3.50.50.60">
    <property type="entry name" value="FAD/NAD(P)-binding domain"/>
    <property type="match status" value="1"/>
</dbReference>
<keyword evidence="3" id="KW-0274">FAD</keyword>
<evidence type="ECO:0000256" key="3">
    <source>
        <dbReference type="ARBA" id="ARBA00022827"/>
    </source>
</evidence>
<dbReference type="PANTHER" id="PTHR10961">
    <property type="entry name" value="PEROXISOMAL SARCOSINE OXIDASE"/>
    <property type="match status" value="1"/>
</dbReference>
<dbReference type="InterPro" id="IPR045170">
    <property type="entry name" value="MTOX"/>
</dbReference>
<proteinExistence type="predicted"/>
<keyword evidence="4 6" id="KW-0560">Oxidoreductase</keyword>
<dbReference type="PANTHER" id="PTHR10961:SF7">
    <property type="entry name" value="FAD DEPENDENT OXIDOREDUCTASE DOMAIN-CONTAINING PROTEIN"/>
    <property type="match status" value="1"/>
</dbReference>
<comment type="caution">
    <text evidence="6">The sequence shown here is derived from an EMBL/GenBank/DDBJ whole genome shotgun (WGS) entry which is preliminary data.</text>
</comment>
<evidence type="ECO:0000313" key="6">
    <source>
        <dbReference type="EMBL" id="MBT0773599.1"/>
    </source>
</evidence>
<dbReference type="GO" id="GO:0050131">
    <property type="term" value="F:N-methyl-L-amino-acid oxidase activity"/>
    <property type="evidence" value="ECO:0007669"/>
    <property type="project" value="UniProtKB-EC"/>
</dbReference>
<dbReference type="Pfam" id="PF01266">
    <property type="entry name" value="DAO"/>
    <property type="match status" value="1"/>
</dbReference>
<protein>
    <submittedName>
        <fullName evidence="6">N-methyl-L-tryptophan oxidase</fullName>
        <ecNumber evidence="6">1.5.3.2</ecNumber>
    </submittedName>
</protein>
<dbReference type="InterPro" id="IPR036188">
    <property type="entry name" value="FAD/NAD-bd_sf"/>
</dbReference>
<dbReference type="InterPro" id="IPR006076">
    <property type="entry name" value="FAD-dep_OxRdtase"/>
</dbReference>
<dbReference type="RefSeq" id="WP_214160137.1">
    <property type="nucleotide sequence ID" value="NZ_JAHBAY010000018.1"/>
</dbReference>
<organism evidence="6 7">
    <name type="scientific">Kineosporia corallincola</name>
    <dbReference type="NCBI Taxonomy" id="2835133"/>
    <lineage>
        <taxon>Bacteria</taxon>
        <taxon>Bacillati</taxon>
        <taxon>Actinomycetota</taxon>
        <taxon>Actinomycetes</taxon>
        <taxon>Kineosporiales</taxon>
        <taxon>Kineosporiaceae</taxon>
        <taxon>Kineosporia</taxon>
    </lineage>
</organism>
<keyword evidence="7" id="KW-1185">Reference proteome</keyword>
<dbReference type="EC" id="1.5.3.2" evidence="6"/>
<gene>
    <name evidence="6" type="primary">solA</name>
    <name evidence="6" type="ORF">KIH74_31940</name>
</gene>
<comment type="cofactor">
    <cofactor evidence="1">
        <name>FAD</name>
        <dbReference type="ChEBI" id="CHEBI:57692"/>
    </cofactor>
</comment>
<evidence type="ECO:0000256" key="1">
    <source>
        <dbReference type="ARBA" id="ARBA00001974"/>
    </source>
</evidence>
<dbReference type="SUPFAM" id="SSF54373">
    <property type="entry name" value="FAD-linked reductases, C-terminal domain"/>
    <property type="match status" value="1"/>
</dbReference>
<evidence type="ECO:0000313" key="7">
    <source>
        <dbReference type="Proteomes" id="UP001197247"/>
    </source>
</evidence>
<dbReference type="Proteomes" id="UP001197247">
    <property type="component" value="Unassembled WGS sequence"/>
</dbReference>